<keyword evidence="1" id="KW-0560">Oxidoreductase</keyword>
<proteinExistence type="predicted"/>
<dbReference type="PANTHER" id="PTHR11695:SF294">
    <property type="entry name" value="RETICULON-4-INTERACTING PROTEIN 1, MITOCHONDRIAL"/>
    <property type="match status" value="1"/>
</dbReference>
<dbReference type="InterPro" id="IPR002364">
    <property type="entry name" value="Quin_OxRdtase/zeta-crystal_CS"/>
</dbReference>
<dbReference type="InterPro" id="IPR011032">
    <property type="entry name" value="GroES-like_sf"/>
</dbReference>
<dbReference type="PROSITE" id="PS01162">
    <property type="entry name" value="QOR_ZETA_CRYSTAL"/>
    <property type="match status" value="1"/>
</dbReference>
<gene>
    <name evidence="3" type="ORF">CYCCA115_LOCUS15492</name>
</gene>
<dbReference type="InterPro" id="IPR013154">
    <property type="entry name" value="ADH-like_N"/>
</dbReference>
<dbReference type="Gene3D" id="3.40.50.720">
    <property type="entry name" value="NAD(P)-binding Rossmann-like Domain"/>
    <property type="match status" value="1"/>
</dbReference>
<reference evidence="3" key="1">
    <citation type="submission" date="2023-08" db="EMBL/GenBank/DDBJ databases">
        <authorList>
            <person name="Audoor S."/>
            <person name="Bilcke G."/>
        </authorList>
    </citation>
    <scope>NUCLEOTIDE SEQUENCE</scope>
</reference>
<dbReference type="PANTHER" id="PTHR11695">
    <property type="entry name" value="ALCOHOL DEHYDROGENASE RELATED"/>
    <property type="match status" value="1"/>
</dbReference>
<dbReference type="InterPro" id="IPR036291">
    <property type="entry name" value="NAD(P)-bd_dom_sf"/>
</dbReference>
<dbReference type="SUPFAM" id="SSF50129">
    <property type="entry name" value="GroES-like"/>
    <property type="match status" value="1"/>
</dbReference>
<keyword evidence="4" id="KW-1185">Reference proteome</keyword>
<evidence type="ECO:0000256" key="1">
    <source>
        <dbReference type="ARBA" id="ARBA00023002"/>
    </source>
</evidence>
<dbReference type="SUPFAM" id="SSF51735">
    <property type="entry name" value="NAD(P)-binding Rossmann-fold domains"/>
    <property type="match status" value="1"/>
</dbReference>
<dbReference type="EMBL" id="CAKOGP040001870">
    <property type="protein sequence ID" value="CAJ1954901.1"/>
    <property type="molecule type" value="Genomic_DNA"/>
</dbReference>
<evidence type="ECO:0000313" key="3">
    <source>
        <dbReference type="EMBL" id="CAJ1954901.1"/>
    </source>
</evidence>
<dbReference type="Pfam" id="PF13602">
    <property type="entry name" value="ADH_zinc_N_2"/>
    <property type="match status" value="1"/>
</dbReference>
<dbReference type="InterPro" id="IPR020843">
    <property type="entry name" value="ER"/>
</dbReference>
<dbReference type="Proteomes" id="UP001295423">
    <property type="component" value="Unassembled WGS sequence"/>
</dbReference>
<dbReference type="SMART" id="SM00829">
    <property type="entry name" value="PKS_ER"/>
    <property type="match status" value="1"/>
</dbReference>
<accession>A0AAD2FYV2</accession>
<sequence length="365" mass="39304">MKAAVATGIEDVDNHIHVKEDWPKPTLATAIDSKTGKLVSELKDAHLIVRVLACAIAPGDCRLFRGKTDMAQLPKYGRPYVLGSDICGIVMEVDDKNSYFQVGDKIIARFAEPQPVGMCAEYSCVKTEFSEKCPSSIPAIHACTLPSSAAAAKNVAEGFVSKGDRVLLLGASGGVGTFLSQYIKLQGASFLAATTTQAKLAESLGVDRIIDYRTENWWELESEFQGKPFDKVIDLVNGENWTRGARSGTKVLPKKVPYVQLIPGVGTEINMTGLGIGSFLGSMLGRKLVSKCHPSCPKWEIPQGLDLPPGHLKKVLGDVESGKVRVILDSAGPFQFTSAGVRAAMRLQQSKHAHGKVVIEIAKDE</sequence>
<dbReference type="InterPro" id="IPR050700">
    <property type="entry name" value="YIM1/Zinc_Alcohol_DH_Fams"/>
</dbReference>
<dbReference type="GO" id="GO:0016491">
    <property type="term" value="F:oxidoreductase activity"/>
    <property type="evidence" value="ECO:0007669"/>
    <property type="project" value="UniProtKB-KW"/>
</dbReference>
<dbReference type="Pfam" id="PF08240">
    <property type="entry name" value="ADH_N"/>
    <property type="match status" value="1"/>
</dbReference>
<evidence type="ECO:0000313" key="4">
    <source>
        <dbReference type="Proteomes" id="UP001295423"/>
    </source>
</evidence>
<feature type="domain" description="Enoyl reductase (ER)" evidence="2">
    <location>
        <begin position="40"/>
        <end position="359"/>
    </location>
</feature>
<protein>
    <recommendedName>
        <fullName evidence="2">Enoyl reductase (ER) domain-containing protein</fullName>
    </recommendedName>
</protein>
<dbReference type="Gene3D" id="3.90.180.10">
    <property type="entry name" value="Medium-chain alcohol dehydrogenases, catalytic domain"/>
    <property type="match status" value="1"/>
</dbReference>
<organism evidence="3 4">
    <name type="scientific">Cylindrotheca closterium</name>
    <dbReference type="NCBI Taxonomy" id="2856"/>
    <lineage>
        <taxon>Eukaryota</taxon>
        <taxon>Sar</taxon>
        <taxon>Stramenopiles</taxon>
        <taxon>Ochrophyta</taxon>
        <taxon>Bacillariophyta</taxon>
        <taxon>Bacillariophyceae</taxon>
        <taxon>Bacillariophycidae</taxon>
        <taxon>Bacillariales</taxon>
        <taxon>Bacillariaceae</taxon>
        <taxon>Cylindrotheca</taxon>
    </lineage>
</organism>
<evidence type="ECO:0000259" key="2">
    <source>
        <dbReference type="SMART" id="SM00829"/>
    </source>
</evidence>
<dbReference type="GO" id="GO:0008270">
    <property type="term" value="F:zinc ion binding"/>
    <property type="evidence" value="ECO:0007669"/>
    <property type="project" value="InterPro"/>
</dbReference>
<comment type="caution">
    <text evidence="3">The sequence shown here is derived from an EMBL/GenBank/DDBJ whole genome shotgun (WGS) entry which is preliminary data.</text>
</comment>
<name>A0AAD2FYV2_9STRA</name>
<dbReference type="AlphaFoldDB" id="A0AAD2FYV2"/>